<dbReference type="EMBL" id="NBIV01000046">
    <property type="protein sequence ID" value="PXF46013.1"/>
    <property type="molecule type" value="Genomic_DNA"/>
</dbReference>
<dbReference type="PANTHER" id="PTHR33443">
    <property type="entry name" value="ZGC:112980"/>
    <property type="match status" value="1"/>
</dbReference>
<evidence type="ECO:0000313" key="2">
    <source>
        <dbReference type="EMBL" id="PXF46013.1"/>
    </source>
</evidence>
<feature type="compositionally biased region" description="Basic residues" evidence="1">
    <location>
        <begin position="394"/>
        <end position="415"/>
    </location>
</feature>
<dbReference type="PANTHER" id="PTHR33443:SF30">
    <property type="entry name" value="SARCOSINE DEHYDROGENASE-2C PROTEIN"/>
    <property type="match status" value="1"/>
</dbReference>
<dbReference type="OrthoDB" id="266020at2759"/>
<feature type="region of interest" description="Disordered" evidence="1">
    <location>
        <begin position="1"/>
        <end position="69"/>
    </location>
</feature>
<reference evidence="2 3" key="1">
    <citation type="journal article" date="2018" name="Mol. Biol. Evol.">
        <title>Analysis of the draft genome of the red seaweed Gracilariopsis chorda provides insights into genome size evolution in Rhodophyta.</title>
        <authorList>
            <person name="Lee J."/>
            <person name="Yang E.C."/>
            <person name="Graf L."/>
            <person name="Yang J.H."/>
            <person name="Qiu H."/>
            <person name="Zel Zion U."/>
            <person name="Chan C.X."/>
            <person name="Stephens T.G."/>
            <person name="Weber A.P.M."/>
            <person name="Boo G.H."/>
            <person name="Boo S.M."/>
            <person name="Kim K.M."/>
            <person name="Shin Y."/>
            <person name="Jung M."/>
            <person name="Lee S.J."/>
            <person name="Yim H.S."/>
            <person name="Lee J.H."/>
            <person name="Bhattacharya D."/>
            <person name="Yoon H.S."/>
        </authorList>
    </citation>
    <scope>NUCLEOTIDE SEQUENCE [LARGE SCALE GENOMIC DNA]</scope>
    <source>
        <strain evidence="2 3">SKKU-2015</strain>
        <tissue evidence="2">Whole body</tissue>
    </source>
</reference>
<feature type="region of interest" description="Disordered" evidence="1">
    <location>
        <begin position="369"/>
        <end position="421"/>
    </location>
</feature>
<protein>
    <submittedName>
        <fullName evidence="2">Uncharacterized protein</fullName>
    </submittedName>
</protein>
<proteinExistence type="predicted"/>
<evidence type="ECO:0000256" key="1">
    <source>
        <dbReference type="SAM" id="MobiDB-lite"/>
    </source>
</evidence>
<evidence type="ECO:0000313" key="3">
    <source>
        <dbReference type="Proteomes" id="UP000247409"/>
    </source>
</evidence>
<feature type="compositionally biased region" description="Low complexity" evidence="1">
    <location>
        <begin position="216"/>
        <end position="229"/>
    </location>
</feature>
<comment type="caution">
    <text evidence="2">The sequence shown here is derived from an EMBL/GenBank/DDBJ whole genome shotgun (WGS) entry which is preliminary data.</text>
</comment>
<sequence length="421" mass="47474">MEVIDLTSSDTEPLRLPRVRRPCPIPDDPELVLVSEKLKHAPKPREPAPPRNPSTPTPSKRPRLKTTEAPQVVGLKKGIKPLEDYPHARFACTQQPYSAQNARKYCPKCFCFVCDVLASTCQEWERHCNAVDNEEWKMERREKRKASRRYERGVDLLAKEARRREKRSRKEKERREVLEALGGEILTFEQLMAEQMEAVSEFYKGMVADPEQHSPQENQQNVQAQTQTNAPPPTLPTPQDAAQCAGEKQLSTDPLMLQPMRNASSASPRVSFGPPNNPASNVLATARQVPSCCPKHGASDAFLHSNCTSEAELARLSNVFLSFNDDHPDGFALGEITGEERSPTQNDTLDGTRRILELERSIYAGLPGVDRTNSRLVETSPSGRTHARISSAAKRAKRKEKRSKHRQRVRSRSRMKKSDEQ</sequence>
<gene>
    <name evidence="2" type="ORF">BWQ96_04188</name>
</gene>
<accession>A0A2V3IVA2</accession>
<feature type="compositionally biased region" description="Basic and acidic residues" evidence="1">
    <location>
        <begin position="36"/>
        <end position="48"/>
    </location>
</feature>
<name>A0A2V3IVA2_9FLOR</name>
<feature type="region of interest" description="Disordered" evidence="1">
    <location>
        <begin position="210"/>
        <end position="246"/>
    </location>
</feature>
<feature type="compositionally biased region" description="Polar residues" evidence="1">
    <location>
        <begin position="374"/>
        <end position="383"/>
    </location>
</feature>
<feature type="compositionally biased region" description="Polar residues" evidence="1">
    <location>
        <begin position="1"/>
        <end position="11"/>
    </location>
</feature>
<dbReference type="InterPro" id="IPR053234">
    <property type="entry name" value="RPM1_Interactor"/>
</dbReference>
<dbReference type="Proteomes" id="UP000247409">
    <property type="component" value="Unassembled WGS sequence"/>
</dbReference>
<organism evidence="2 3">
    <name type="scientific">Gracilariopsis chorda</name>
    <dbReference type="NCBI Taxonomy" id="448386"/>
    <lineage>
        <taxon>Eukaryota</taxon>
        <taxon>Rhodophyta</taxon>
        <taxon>Florideophyceae</taxon>
        <taxon>Rhodymeniophycidae</taxon>
        <taxon>Gracilariales</taxon>
        <taxon>Gracilariaceae</taxon>
        <taxon>Gracilariopsis</taxon>
    </lineage>
</organism>
<dbReference type="AlphaFoldDB" id="A0A2V3IVA2"/>
<keyword evidence="3" id="KW-1185">Reference proteome</keyword>